<dbReference type="GeneID" id="111250710"/>
<name>A0A7M7K8E7_VARDE</name>
<accession>A0A7M7K8E7</accession>
<dbReference type="InParanoid" id="A0A7M7K8E7"/>
<dbReference type="Proteomes" id="UP000594260">
    <property type="component" value="Unplaced"/>
</dbReference>
<dbReference type="RefSeq" id="XP_022662057.1">
    <property type="nucleotide sequence ID" value="XM_022806322.1"/>
</dbReference>
<keyword evidence="4" id="KW-1185">Reference proteome</keyword>
<dbReference type="EnsemblMetazoa" id="XM_022806322">
    <property type="protein sequence ID" value="XP_022662057"/>
    <property type="gene ID" value="LOC111250710"/>
</dbReference>
<dbReference type="OrthoDB" id="10556610at2759"/>
<dbReference type="KEGG" id="vde:111250710"/>
<evidence type="ECO:0000256" key="2">
    <source>
        <dbReference type="SAM" id="Phobius"/>
    </source>
</evidence>
<feature type="region of interest" description="Disordered" evidence="1">
    <location>
        <begin position="1"/>
        <end position="44"/>
    </location>
</feature>
<organism evidence="3 4">
    <name type="scientific">Varroa destructor</name>
    <name type="common">Honeybee mite</name>
    <dbReference type="NCBI Taxonomy" id="109461"/>
    <lineage>
        <taxon>Eukaryota</taxon>
        <taxon>Metazoa</taxon>
        <taxon>Ecdysozoa</taxon>
        <taxon>Arthropoda</taxon>
        <taxon>Chelicerata</taxon>
        <taxon>Arachnida</taxon>
        <taxon>Acari</taxon>
        <taxon>Parasitiformes</taxon>
        <taxon>Mesostigmata</taxon>
        <taxon>Gamasina</taxon>
        <taxon>Dermanyssoidea</taxon>
        <taxon>Varroidae</taxon>
        <taxon>Varroa</taxon>
    </lineage>
</organism>
<evidence type="ECO:0000313" key="3">
    <source>
        <dbReference type="EnsemblMetazoa" id="XP_022662057"/>
    </source>
</evidence>
<keyword evidence="2" id="KW-0812">Transmembrane</keyword>
<feature type="transmembrane region" description="Helical" evidence="2">
    <location>
        <begin position="191"/>
        <end position="215"/>
    </location>
</feature>
<keyword evidence="2" id="KW-0472">Membrane</keyword>
<dbReference type="AlphaFoldDB" id="A0A7M7K8E7"/>
<reference evidence="3" key="1">
    <citation type="submission" date="2021-01" db="UniProtKB">
        <authorList>
            <consortium name="EnsemblMetazoa"/>
        </authorList>
    </citation>
    <scope>IDENTIFICATION</scope>
</reference>
<feature type="region of interest" description="Disordered" evidence="1">
    <location>
        <begin position="75"/>
        <end position="94"/>
    </location>
</feature>
<evidence type="ECO:0000256" key="1">
    <source>
        <dbReference type="SAM" id="MobiDB-lite"/>
    </source>
</evidence>
<evidence type="ECO:0000313" key="4">
    <source>
        <dbReference type="Proteomes" id="UP000594260"/>
    </source>
</evidence>
<proteinExistence type="predicted"/>
<feature type="compositionally biased region" description="Basic and acidic residues" evidence="1">
    <location>
        <begin position="1"/>
        <end position="10"/>
    </location>
</feature>
<keyword evidence="2" id="KW-1133">Transmembrane helix</keyword>
<protein>
    <submittedName>
        <fullName evidence="3">Uncharacterized protein</fullName>
    </submittedName>
</protein>
<sequence>MASSSDHLHGDSTPPDASAEVEAIFNQPLSEDIEEEHNKKHCKLSDVSKNECTLEKSSKDLQAENSDIFKRVEVDRSFESTSEPQENETTPRPYRPTWCFDATLQQAGFYVDGYGIIPDPITTAEKIQKAKPIARSCALEAAEVRHDIRLRHVLRGGNPRKASPPNTEPSANVAKVSGIPKIEKTSDHYKIIGAAILSGVILVSVMAFIAGRYIIG</sequence>
<feature type="compositionally biased region" description="Polar residues" evidence="1">
    <location>
        <begin position="79"/>
        <end position="90"/>
    </location>
</feature>